<organism evidence="5 6">
    <name type="scientific">Pedobacter antarcticus 4BY</name>
    <dbReference type="NCBI Taxonomy" id="1358423"/>
    <lineage>
        <taxon>Bacteria</taxon>
        <taxon>Pseudomonadati</taxon>
        <taxon>Bacteroidota</taxon>
        <taxon>Sphingobacteriia</taxon>
        <taxon>Sphingobacteriales</taxon>
        <taxon>Sphingobacteriaceae</taxon>
        <taxon>Pedobacter</taxon>
    </lineage>
</organism>
<name>A0A081PHX6_9SPHI</name>
<feature type="domain" description="HTH araC/xylS-type" evidence="4">
    <location>
        <begin position="218"/>
        <end position="316"/>
    </location>
</feature>
<dbReference type="PANTHER" id="PTHR47893:SF1">
    <property type="entry name" value="REGULATORY PROTEIN PCHR"/>
    <property type="match status" value="1"/>
</dbReference>
<accession>A0A081PHX6</accession>
<keyword evidence="1" id="KW-0805">Transcription regulation</keyword>
<keyword evidence="3" id="KW-0804">Transcription</keyword>
<evidence type="ECO:0000313" key="6">
    <source>
        <dbReference type="Proteomes" id="UP000028007"/>
    </source>
</evidence>
<dbReference type="RefSeq" id="WP_037440096.1">
    <property type="nucleotide sequence ID" value="NZ_JNFF01000046.1"/>
</dbReference>
<dbReference type="EMBL" id="JNFF01000046">
    <property type="protein sequence ID" value="KEQ30299.1"/>
    <property type="molecule type" value="Genomic_DNA"/>
</dbReference>
<evidence type="ECO:0000313" key="5">
    <source>
        <dbReference type="EMBL" id="KEQ30299.1"/>
    </source>
</evidence>
<dbReference type="SUPFAM" id="SSF46689">
    <property type="entry name" value="Homeodomain-like"/>
    <property type="match status" value="2"/>
</dbReference>
<reference evidence="5 6" key="1">
    <citation type="journal article" date="1992" name="Int. J. Syst. Bacteriol.">
        <title>Sphingobacterium antarcticus sp. nov. a Psychrotrophic Bacterium from the Soils of Schirmacher Oasis, Antarctica.</title>
        <authorList>
            <person name="Shivaji S."/>
            <person name="Ray M.K."/>
            <person name="Rao N.S."/>
            <person name="Saiserr L."/>
            <person name="Jagannadham M.V."/>
            <person name="Kumar G.S."/>
            <person name="Reddy G."/>
            <person name="Bhargava P.M."/>
        </authorList>
    </citation>
    <scope>NUCLEOTIDE SEQUENCE [LARGE SCALE GENOMIC DNA]</scope>
    <source>
        <strain evidence="5 6">4BY</strain>
    </source>
</reference>
<evidence type="ECO:0000256" key="2">
    <source>
        <dbReference type="ARBA" id="ARBA00023125"/>
    </source>
</evidence>
<dbReference type="InterPro" id="IPR020449">
    <property type="entry name" value="Tscrpt_reg_AraC-type_HTH"/>
</dbReference>
<dbReference type="InterPro" id="IPR009057">
    <property type="entry name" value="Homeodomain-like_sf"/>
</dbReference>
<dbReference type="OrthoDB" id="1156172at2"/>
<dbReference type="PRINTS" id="PR00032">
    <property type="entry name" value="HTHARAC"/>
</dbReference>
<protein>
    <recommendedName>
        <fullName evidence="4">HTH araC/xylS-type domain-containing protein</fullName>
    </recommendedName>
</protein>
<dbReference type="GO" id="GO:0043565">
    <property type="term" value="F:sequence-specific DNA binding"/>
    <property type="evidence" value="ECO:0007669"/>
    <property type="project" value="InterPro"/>
</dbReference>
<keyword evidence="2" id="KW-0238">DNA-binding</keyword>
<dbReference type="Gene3D" id="1.10.10.60">
    <property type="entry name" value="Homeodomain-like"/>
    <property type="match status" value="1"/>
</dbReference>
<dbReference type="InterPro" id="IPR053142">
    <property type="entry name" value="PchR_regulatory_protein"/>
</dbReference>
<dbReference type="PROSITE" id="PS00041">
    <property type="entry name" value="HTH_ARAC_FAMILY_1"/>
    <property type="match status" value="1"/>
</dbReference>
<gene>
    <name evidence="5" type="ORF">N180_10115</name>
</gene>
<evidence type="ECO:0000256" key="1">
    <source>
        <dbReference type="ARBA" id="ARBA00023015"/>
    </source>
</evidence>
<dbReference type="eggNOG" id="COG2207">
    <property type="taxonomic scope" value="Bacteria"/>
</dbReference>
<dbReference type="Proteomes" id="UP000028007">
    <property type="component" value="Unassembled WGS sequence"/>
</dbReference>
<evidence type="ECO:0000256" key="3">
    <source>
        <dbReference type="ARBA" id="ARBA00023163"/>
    </source>
</evidence>
<dbReference type="InterPro" id="IPR018060">
    <property type="entry name" value="HTH_AraC"/>
</dbReference>
<dbReference type="Pfam" id="PF12833">
    <property type="entry name" value="HTH_18"/>
    <property type="match status" value="1"/>
</dbReference>
<dbReference type="AlphaFoldDB" id="A0A081PHX6"/>
<proteinExistence type="predicted"/>
<dbReference type="InterPro" id="IPR018062">
    <property type="entry name" value="HTH_AraC-typ_CS"/>
</dbReference>
<dbReference type="PANTHER" id="PTHR47893">
    <property type="entry name" value="REGULATORY PROTEIN PCHR"/>
    <property type="match status" value="1"/>
</dbReference>
<evidence type="ECO:0000259" key="4">
    <source>
        <dbReference type="PROSITE" id="PS01124"/>
    </source>
</evidence>
<keyword evidence="6" id="KW-1185">Reference proteome</keyword>
<dbReference type="SMART" id="SM00342">
    <property type="entry name" value="HTH_ARAC"/>
    <property type="match status" value="1"/>
</dbReference>
<dbReference type="GO" id="GO:0003700">
    <property type="term" value="F:DNA-binding transcription factor activity"/>
    <property type="evidence" value="ECO:0007669"/>
    <property type="project" value="InterPro"/>
</dbReference>
<comment type="caution">
    <text evidence="5">The sequence shown here is derived from an EMBL/GenBank/DDBJ whole genome shotgun (WGS) entry which is preliminary data.</text>
</comment>
<sequence>MILEFKVNGDVGLLQAFADMLGTTVNDGVLTIPENMGSGYLRGIDLGNRLKIMIRLYQLKDDFTFRRLVTGNVNEMVVLAFHNFFSQKQGEHHSAPYIQIASAGMDSEIFLPANSKVDTIIIAVKKDLLEELLKPGPDDAFLQNIISGQQPYIYEQIISPEMHSVANGLINEQIPKELHHFHSRLQAEKLIYLLFSELLRNQRAAAYPLNVNDVKNIYKIRNQIIADLNISPNLPTLAIAAGMSESKMKRLFKQIFGNSIYSYYQSFRLKEAAYLIREKNMSVSEAGYKMGFSNLSHFTRIFERYIGQKPKKYSTTQEFFNLK</sequence>
<dbReference type="PROSITE" id="PS01124">
    <property type="entry name" value="HTH_ARAC_FAMILY_2"/>
    <property type="match status" value="1"/>
</dbReference>